<dbReference type="Pfam" id="PF12776">
    <property type="entry name" value="Myb_DNA-bind_3"/>
    <property type="match status" value="1"/>
</dbReference>
<dbReference type="EMBL" id="JAJSOW010000101">
    <property type="protein sequence ID" value="KAI9181812.1"/>
    <property type="molecule type" value="Genomic_DNA"/>
</dbReference>
<reference evidence="3" key="1">
    <citation type="journal article" date="2022" name="Plant J.">
        <title>Strategies of tolerance reflected in two North American maple genomes.</title>
        <authorList>
            <person name="McEvoy S.L."/>
            <person name="Sezen U.U."/>
            <person name="Trouern-Trend A."/>
            <person name="McMahon S.M."/>
            <person name="Schaberg P.G."/>
            <person name="Yang J."/>
            <person name="Wegrzyn J.L."/>
            <person name="Swenson N.G."/>
        </authorList>
    </citation>
    <scope>NUCLEOTIDE SEQUENCE</scope>
    <source>
        <strain evidence="3">91603</strain>
    </source>
</reference>
<name>A0AAD5J1V2_ACENE</name>
<accession>A0AAD5J1V2</accession>
<keyword evidence="1" id="KW-0812">Transmembrane</keyword>
<evidence type="ECO:0000313" key="3">
    <source>
        <dbReference type="EMBL" id="KAI9181812.1"/>
    </source>
</evidence>
<keyword evidence="1" id="KW-0472">Membrane</keyword>
<proteinExistence type="predicted"/>
<feature type="transmembrane region" description="Helical" evidence="1">
    <location>
        <begin position="335"/>
        <end position="357"/>
    </location>
</feature>
<dbReference type="PANTHER" id="PTHR46929">
    <property type="entry name" value="EXPRESSED PROTEIN"/>
    <property type="match status" value="1"/>
</dbReference>
<keyword evidence="1" id="KW-1133">Transmembrane helix</keyword>
<feature type="domain" description="Myb/SANT-like" evidence="2">
    <location>
        <begin position="20"/>
        <end position="92"/>
    </location>
</feature>
<keyword evidence="4" id="KW-1185">Reference proteome</keyword>
<dbReference type="InterPro" id="IPR024752">
    <property type="entry name" value="Myb/SANT-like_dom"/>
</dbReference>
<dbReference type="AlphaFoldDB" id="A0AAD5J1V2"/>
<evidence type="ECO:0000256" key="1">
    <source>
        <dbReference type="SAM" id="Phobius"/>
    </source>
</evidence>
<comment type="caution">
    <text evidence="3">The sequence shown here is derived from an EMBL/GenBank/DDBJ whole genome shotgun (WGS) entry which is preliminary data.</text>
</comment>
<sequence length="410" mass="45809">MAKKAKINAEGGQPKKDTMKWTESMDVVLLDALLEQQANGNRIDGTFTTSAYNNVLKICREELKYQFDKDHLKNRIKTLKINFNACYDLSKSKPSAKKWRVTEIQNYDKLLELFAKDRANGEGAISAKEKVKQWEKESCDQFVDLERLEEVTTDNFNPVSPQCNSQGVNSSKVLKRKASMVDAFEKQVEMIQVGMNNVADAIREGNVIAEKGSAVIEKTRPRIYEEQDIYAELLKIGVPDNVQLEAFLFLVKSPLKTRAFFAVPSPRRSHYPLLSTVLWSSIPGQSTVIGCVMQHLKRALRTVVMISISVNGGRTSGSVSQQRVMISLSTGRQSFGITGLTLLFTTANAACTAVMFWKGSKPVLSSKGQFQSYRHPPFVCRAYAGSSLEPSMQLTYCTAGFWNLVSNVLD</sequence>
<evidence type="ECO:0000259" key="2">
    <source>
        <dbReference type="Pfam" id="PF12776"/>
    </source>
</evidence>
<protein>
    <recommendedName>
        <fullName evidence="2">Myb/SANT-like domain-containing protein</fullName>
    </recommendedName>
</protein>
<evidence type="ECO:0000313" key="4">
    <source>
        <dbReference type="Proteomes" id="UP001064489"/>
    </source>
</evidence>
<reference evidence="3" key="2">
    <citation type="submission" date="2023-02" db="EMBL/GenBank/DDBJ databases">
        <authorList>
            <person name="Swenson N.G."/>
            <person name="Wegrzyn J.L."/>
            <person name="Mcevoy S.L."/>
        </authorList>
    </citation>
    <scope>NUCLEOTIDE SEQUENCE</scope>
    <source>
        <strain evidence="3">91603</strain>
        <tissue evidence="3">Leaf</tissue>
    </source>
</reference>
<dbReference type="Proteomes" id="UP001064489">
    <property type="component" value="Chromosome 4"/>
</dbReference>
<dbReference type="PANTHER" id="PTHR46929:SF4">
    <property type="entry name" value="MYB_SANT-LIKE DOMAIN-CONTAINING PROTEIN"/>
    <property type="match status" value="1"/>
</dbReference>
<organism evidence="3 4">
    <name type="scientific">Acer negundo</name>
    <name type="common">Box elder</name>
    <dbReference type="NCBI Taxonomy" id="4023"/>
    <lineage>
        <taxon>Eukaryota</taxon>
        <taxon>Viridiplantae</taxon>
        <taxon>Streptophyta</taxon>
        <taxon>Embryophyta</taxon>
        <taxon>Tracheophyta</taxon>
        <taxon>Spermatophyta</taxon>
        <taxon>Magnoliopsida</taxon>
        <taxon>eudicotyledons</taxon>
        <taxon>Gunneridae</taxon>
        <taxon>Pentapetalae</taxon>
        <taxon>rosids</taxon>
        <taxon>malvids</taxon>
        <taxon>Sapindales</taxon>
        <taxon>Sapindaceae</taxon>
        <taxon>Hippocastanoideae</taxon>
        <taxon>Acereae</taxon>
        <taxon>Acer</taxon>
    </lineage>
</organism>
<gene>
    <name evidence="3" type="ORF">LWI28_018848</name>
</gene>